<keyword evidence="6 10" id="KW-0808">Transferase</keyword>
<evidence type="ECO:0000256" key="6">
    <source>
        <dbReference type="ARBA" id="ARBA00022679"/>
    </source>
</evidence>
<dbReference type="InterPro" id="IPR003385">
    <property type="entry name" value="Glyco_hydro_77"/>
</dbReference>
<dbReference type="PANTHER" id="PTHR32438">
    <property type="entry name" value="4-ALPHA-GLUCANOTRANSFERASE DPE1, CHLOROPLASTIC/AMYLOPLASTIC"/>
    <property type="match status" value="1"/>
</dbReference>
<dbReference type="EMBL" id="VBOS01000029">
    <property type="protein sequence ID" value="TMQ60152.1"/>
    <property type="molecule type" value="Genomic_DNA"/>
</dbReference>
<evidence type="ECO:0000256" key="2">
    <source>
        <dbReference type="ARBA" id="ARBA00005684"/>
    </source>
</evidence>
<evidence type="ECO:0000256" key="3">
    <source>
        <dbReference type="ARBA" id="ARBA00012560"/>
    </source>
</evidence>
<evidence type="ECO:0000313" key="12">
    <source>
        <dbReference type="Proteomes" id="UP000317716"/>
    </source>
</evidence>
<name>A0A538T938_UNCEI</name>
<keyword evidence="7 10" id="KW-0119">Carbohydrate metabolism</keyword>
<evidence type="ECO:0000256" key="1">
    <source>
        <dbReference type="ARBA" id="ARBA00000439"/>
    </source>
</evidence>
<dbReference type="Pfam" id="PF02446">
    <property type="entry name" value="Glyco_hydro_77"/>
    <property type="match status" value="1"/>
</dbReference>
<dbReference type="Proteomes" id="UP000317716">
    <property type="component" value="Unassembled WGS sequence"/>
</dbReference>
<comment type="similarity">
    <text evidence="2 10">Belongs to the disproportionating enzyme family.</text>
</comment>
<dbReference type="InterPro" id="IPR017853">
    <property type="entry name" value="GH"/>
</dbReference>
<dbReference type="AlphaFoldDB" id="A0A538T938"/>
<dbReference type="GO" id="GO:0004134">
    <property type="term" value="F:4-alpha-glucanotransferase activity"/>
    <property type="evidence" value="ECO:0007669"/>
    <property type="project" value="UniProtKB-EC"/>
</dbReference>
<dbReference type="SUPFAM" id="SSF51445">
    <property type="entry name" value="(Trans)glycosidases"/>
    <property type="match status" value="1"/>
</dbReference>
<reference evidence="11 12" key="1">
    <citation type="journal article" date="2019" name="Nat. Microbiol.">
        <title>Mediterranean grassland soil C-N compound turnover is dependent on rainfall and depth, and is mediated by genomically divergent microorganisms.</title>
        <authorList>
            <person name="Diamond S."/>
            <person name="Andeer P.F."/>
            <person name="Li Z."/>
            <person name="Crits-Christoph A."/>
            <person name="Burstein D."/>
            <person name="Anantharaman K."/>
            <person name="Lane K.R."/>
            <person name="Thomas B.C."/>
            <person name="Pan C."/>
            <person name="Northen T.R."/>
            <person name="Banfield J.F."/>
        </authorList>
    </citation>
    <scope>NUCLEOTIDE SEQUENCE [LARGE SCALE GENOMIC DNA]</scope>
    <source>
        <strain evidence="11">WS_2</strain>
    </source>
</reference>
<gene>
    <name evidence="11" type="primary">malQ</name>
    <name evidence="11" type="ORF">E6K72_00865</name>
</gene>
<dbReference type="PANTHER" id="PTHR32438:SF5">
    <property type="entry name" value="4-ALPHA-GLUCANOTRANSFERASE DPE1, CHLOROPLASTIC_AMYLOPLASTIC"/>
    <property type="match status" value="1"/>
</dbReference>
<dbReference type="Gene3D" id="3.20.20.80">
    <property type="entry name" value="Glycosidases"/>
    <property type="match status" value="1"/>
</dbReference>
<keyword evidence="5 10" id="KW-0328">Glycosyltransferase</keyword>
<dbReference type="EC" id="2.4.1.25" evidence="3 10"/>
<accession>A0A538T938</accession>
<evidence type="ECO:0000256" key="4">
    <source>
        <dbReference type="ARBA" id="ARBA00020295"/>
    </source>
</evidence>
<proteinExistence type="inferred from homology"/>
<evidence type="ECO:0000256" key="8">
    <source>
        <dbReference type="ARBA" id="ARBA00031423"/>
    </source>
</evidence>
<evidence type="ECO:0000313" key="11">
    <source>
        <dbReference type="EMBL" id="TMQ60152.1"/>
    </source>
</evidence>
<dbReference type="GO" id="GO:0005975">
    <property type="term" value="P:carbohydrate metabolic process"/>
    <property type="evidence" value="ECO:0007669"/>
    <property type="project" value="InterPro"/>
</dbReference>
<comment type="catalytic activity">
    <reaction evidence="1 10">
        <text>Transfers a segment of a (1-&gt;4)-alpha-D-glucan to a new position in an acceptor, which may be glucose or a (1-&gt;4)-alpha-D-glucan.</text>
        <dbReference type="EC" id="2.4.1.25"/>
    </reaction>
</comment>
<evidence type="ECO:0000256" key="10">
    <source>
        <dbReference type="RuleBase" id="RU361207"/>
    </source>
</evidence>
<evidence type="ECO:0000256" key="5">
    <source>
        <dbReference type="ARBA" id="ARBA00022676"/>
    </source>
</evidence>
<evidence type="ECO:0000256" key="7">
    <source>
        <dbReference type="ARBA" id="ARBA00023277"/>
    </source>
</evidence>
<dbReference type="NCBIfam" id="NF011080">
    <property type="entry name" value="PRK14508.1-3"/>
    <property type="match status" value="1"/>
</dbReference>
<organism evidence="11 12">
    <name type="scientific">Eiseniibacteriota bacterium</name>
    <dbReference type="NCBI Taxonomy" id="2212470"/>
    <lineage>
        <taxon>Bacteria</taxon>
        <taxon>Candidatus Eiseniibacteriota</taxon>
    </lineage>
</organism>
<evidence type="ECO:0000256" key="9">
    <source>
        <dbReference type="ARBA" id="ARBA00031501"/>
    </source>
</evidence>
<comment type="caution">
    <text evidence="11">The sequence shown here is derived from an EMBL/GenBank/DDBJ whole genome shotgun (WGS) entry which is preliminary data.</text>
</comment>
<protein>
    <recommendedName>
        <fullName evidence="4 10">4-alpha-glucanotransferase</fullName>
        <ecNumber evidence="3 10">2.4.1.25</ecNumber>
    </recommendedName>
    <alternativeName>
        <fullName evidence="8 10">Amylomaltase</fullName>
    </alternativeName>
    <alternativeName>
        <fullName evidence="9 10">Disproportionating enzyme</fullName>
    </alternativeName>
</protein>
<dbReference type="NCBIfam" id="TIGR00217">
    <property type="entry name" value="malQ"/>
    <property type="match status" value="1"/>
</dbReference>
<sequence>MSFPRRAGVLLHPTSLPGPHGIGELGSAAHDWVEFLERSRMKLWQVLPLGPTGFGDSPYQSFSSFAGNPYLVSPKLLVEDGLLLRDDLAATPGFAPDTVDFGPVIAWKLGLLARAFERFEASRGPIVEEFEAFASSQRAWLDDFALFMALKESLRRPWTEWDESLLLRRPGALAAARERLAGAVAAQRFRQFLFFRQWQAVRVHAHAAGIRIVGDVPIFVAHDSADVWAHPELFELDAHGRPTAVAGVPPDYFSPTGQLWGNPLYRWEVLARAGYAWWIDRLRATLAMVDIVRLDHFRGFETHWRIPADAPTAETGRWVPGPGRAMFDALRTALGELPLIAEDLGEVTPEVYELRDALGLPGMKILQFAFGSDAHDPFLPHNFSRYSVVYTGTHDNDTTRGWYEKTSTPAERDYARRYMRTNGDDIAWDMIRLAFASVADTAIVPLQDVLDVGPEGRMNLPGRLAGNWGWRFREGALRPAHEERLQELAALYGR</sequence>